<dbReference type="InterPro" id="IPR023370">
    <property type="entry name" value="TrmO-like_N"/>
</dbReference>
<feature type="domain" description="TsaA-like" evidence="5">
    <location>
        <begin position="97"/>
        <end position="243"/>
    </location>
</feature>
<feature type="transmembrane region" description="Helical" evidence="4">
    <location>
        <begin position="15"/>
        <end position="36"/>
    </location>
</feature>
<evidence type="ECO:0000259" key="5">
    <source>
        <dbReference type="PROSITE" id="PS51668"/>
    </source>
</evidence>
<evidence type="ECO:0000313" key="7">
    <source>
        <dbReference type="Proteomes" id="UP001327560"/>
    </source>
</evidence>
<comment type="similarity">
    <text evidence="2">Belongs to the tRNA methyltransferase O family.</text>
</comment>
<keyword evidence="1" id="KW-0949">S-adenosyl-L-methionine</keyword>
<evidence type="ECO:0000256" key="1">
    <source>
        <dbReference type="ARBA" id="ARBA00022691"/>
    </source>
</evidence>
<keyword evidence="4" id="KW-1133">Transmembrane helix</keyword>
<proteinExistence type="inferred from homology"/>
<dbReference type="Pfam" id="PF01980">
    <property type="entry name" value="TrmO_N"/>
    <property type="match status" value="1"/>
</dbReference>
<keyword evidence="4" id="KW-0812">Transmembrane</keyword>
<accession>A0AAQ3K0R2</accession>
<reference evidence="6 7" key="1">
    <citation type="submission" date="2023-10" db="EMBL/GenBank/DDBJ databases">
        <title>Chromosome-scale genome assembly provides insights into flower coloration mechanisms of Canna indica.</title>
        <authorList>
            <person name="Li C."/>
        </authorList>
    </citation>
    <scope>NUCLEOTIDE SEQUENCE [LARGE SCALE GENOMIC DNA]</scope>
    <source>
        <tissue evidence="6">Flower</tissue>
    </source>
</reference>
<dbReference type="CDD" id="cd09281">
    <property type="entry name" value="UPF0066"/>
    <property type="match status" value="1"/>
</dbReference>
<evidence type="ECO:0000256" key="4">
    <source>
        <dbReference type="SAM" id="Phobius"/>
    </source>
</evidence>
<keyword evidence="4" id="KW-0472">Membrane</keyword>
<organism evidence="6 7">
    <name type="scientific">Canna indica</name>
    <name type="common">Indian-shot</name>
    <dbReference type="NCBI Taxonomy" id="4628"/>
    <lineage>
        <taxon>Eukaryota</taxon>
        <taxon>Viridiplantae</taxon>
        <taxon>Streptophyta</taxon>
        <taxon>Embryophyta</taxon>
        <taxon>Tracheophyta</taxon>
        <taxon>Spermatophyta</taxon>
        <taxon>Magnoliopsida</taxon>
        <taxon>Liliopsida</taxon>
        <taxon>Zingiberales</taxon>
        <taxon>Cannaceae</taxon>
        <taxon>Canna</taxon>
    </lineage>
</organism>
<dbReference type="SUPFAM" id="SSF118196">
    <property type="entry name" value="YaeB-like"/>
    <property type="match status" value="1"/>
</dbReference>
<dbReference type="PANTHER" id="PTHR12818:SF0">
    <property type="entry name" value="TRNA (ADENINE(37)-N6)-METHYLTRANSFERASE"/>
    <property type="match status" value="1"/>
</dbReference>
<feature type="region of interest" description="Disordered" evidence="3">
    <location>
        <begin position="316"/>
        <end position="342"/>
    </location>
</feature>
<dbReference type="PANTHER" id="PTHR12818">
    <property type="entry name" value="TRNA (ADENINE(37)-N6)-METHYLTRANSFERASE"/>
    <property type="match status" value="1"/>
</dbReference>
<dbReference type="AlphaFoldDB" id="A0AAQ3K0R2"/>
<dbReference type="Proteomes" id="UP001327560">
    <property type="component" value="Chromosome 3"/>
</dbReference>
<dbReference type="FunFam" id="2.40.30.70:FF:000003">
    <property type="entry name" value="tRNA (Adenine(37)-N6)-methyltransferase isoform A"/>
    <property type="match status" value="1"/>
</dbReference>
<dbReference type="InterPro" id="IPR040372">
    <property type="entry name" value="YaeB-like"/>
</dbReference>
<dbReference type="InterPro" id="IPR036413">
    <property type="entry name" value="YaeB-like_sf"/>
</dbReference>
<dbReference type="NCBIfam" id="TIGR00104">
    <property type="entry name" value="tRNA_TsaA"/>
    <property type="match status" value="1"/>
</dbReference>
<dbReference type="InterPro" id="IPR036414">
    <property type="entry name" value="YaeB_N_sf"/>
</dbReference>
<evidence type="ECO:0000313" key="6">
    <source>
        <dbReference type="EMBL" id="WOK99886.1"/>
    </source>
</evidence>
<evidence type="ECO:0000256" key="3">
    <source>
        <dbReference type="SAM" id="MobiDB-lite"/>
    </source>
</evidence>
<keyword evidence="7" id="KW-1185">Reference proteome</keyword>
<protein>
    <recommendedName>
        <fullName evidence="5">TsaA-like domain-containing protein</fullName>
    </recommendedName>
</protein>
<dbReference type="EMBL" id="CP136892">
    <property type="protein sequence ID" value="WOK99886.1"/>
    <property type="molecule type" value="Genomic_DNA"/>
</dbReference>
<sequence>MAAAEGLGGWVKISAIGAIAIAAAMVSTAVVTVSLYGRKARKLATAVRELEASLAAAHKDSASERRGRTRAQQALRKALAQQNSDEVKQVVESSYPMAPIGTVQSCFSTRNGTPRQPLLVPLARACLVFDPGRVPKEALEGLSEYSHCWILYVFHLNTNLDRLWREPSRSKFKAKVRVPRLKGGKMGVLATRSPHRPCPIGLTVAKVEALDGHALLLSGVDLVDGTPVLDIKPYLPYSDSIRGATVPSWVKAYNTLAVASVSFSPEFSPSFLSCWKQAETQSLYASQDEFQNLIKQVLSWDIRSLSQVNCPHNVSVKHEHESQNAVKGSDDVGDEESYQNLSKKPVSSSGEVVYHLILEGIDISYRIDNSSNILVEKASIFSNNRRLYSYSMWKDKLSNQTHSVLDVESAEEIEEGISLKS</sequence>
<name>A0AAQ3K0R2_9LILI</name>
<dbReference type="PROSITE" id="PS51668">
    <property type="entry name" value="TSAA_2"/>
    <property type="match status" value="1"/>
</dbReference>
<gene>
    <name evidence="6" type="ORF">Cni_G08598</name>
</gene>
<dbReference type="Gene3D" id="2.40.30.70">
    <property type="entry name" value="YaeB-like"/>
    <property type="match status" value="1"/>
</dbReference>
<evidence type="ECO:0000256" key="2">
    <source>
        <dbReference type="ARBA" id="ARBA00033753"/>
    </source>
</evidence>